<dbReference type="Gene3D" id="1.10.10.10">
    <property type="entry name" value="Winged helix-like DNA-binding domain superfamily/Winged helix DNA-binding domain"/>
    <property type="match status" value="1"/>
</dbReference>
<dbReference type="SUPFAM" id="SSF53850">
    <property type="entry name" value="Periplasmic binding protein-like II"/>
    <property type="match status" value="1"/>
</dbReference>
<dbReference type="InterPro" id="IPR000847">
    <property type="entry name" value="LysR_HTH_N"/>
</dbReference>
<dbReference type="Pfam" id="PF00126">
    <property type="entry name" value="HTH_1"/>
    <property type="match status" value="1"/>
</dbReference>
<feature type="domain" description="HTH lysR-type" evidence="5">
    <location>
        <begin position="40"/>
        <end position="97"/>
    </location>
</feature>
<dbReference type="CDD" id="cd08427">
    <property type="entry name" value="PBP2_LTTR_like_2"/>
    <property type="match status" value="1"/>
</dbReference>
<dbReference type="InterPro" id="IPR005119">
    <property type="entry name" value="LysR_subst-bd"/>
</dbReference>
<proteinExistence type="inferred from homology"/>
<keyword evidence="3" id="KW-0238">DNA-binding</keyword>
<dbReference type="Proteomes" id="UP000250416">
    <property type="component" value="Unassembled WGS sequence"/>
</dbReference>
<evidence type="ECO:0000313" key="6">
    <source>
        <dbReference type="EMBL" id="SPV16367.1"/>
    </source>
</evidence>
<dbReference type="PRINTS" id="PR00039">
    <property type="entry name" value="HTHLYSR"/>
</dbReference>
<dbReference type="GO" id="GO:0005829">
    <property type="term" value="C:cytosol"/>
    <property type="evidence" value="ECO:0007669"/>
    <property type="project" value="TreeGrafter"/>
</dbReference>
<evidence type="ECO:0000256" key="4">
    <source>
        <dbReference type="ARBA" id="ARBA00023163"/>
    </source>
</evidence>
<evidence type="ECO:0000256" key="2">
    <source>
        <dbReference type="ARBA" id="ARBA00023015"/>
    </source>
</evidence>
<dbReference type="GO" id="GO:0003700">
    <property type="term" value="F:DNA-binding transcription factor activity"/>
    <property type="evidence" value="ECO:0007669"/>
    <property type="project" value="InterPro"/>
</dbReference>
<organism evidence="6 7">
    <name type="scientific">Burkholderia cepacia</name>
    <name type="common">Pseudomonas cepacia</name>
    <dbReference type="NCBI Taxonomy" id="292"/>
    <lineage>
        <taxon>Bacteria</taxon>
        <taxon>Pseudomonadati</taxon>
        <taxon>Pseudomonadota</taxon>
        <taxon>Betaproteobacteria</taxon>
        <taxon>Burkholderiales</taxon>
        <taxon>Burkholderiaceae</taxon>
        <taxon>Burkholderia</taxon>
        <taxon>Burkholderia cepacia complex</taxon>
    </lineage>
</organism>
<evidence type="ECO:0000313" key="7">
    <source>
        <dbReference type="Proteomes" id="UP000250416"/>
    </source>
</evidence>
<keyword evidence="4" id="KW-0804">Transcription</keyword>
<accession>A0AAE8T245</accession>
<dbReference type="InterPro" id="IPR036388">
    <property type="entry name" value="WH-like_DNA-bd_sf"/>
</dbReference>
<sequence length="333" mass="36176">MMSRTLAAALRTPFPLVALRMRRPGCVSHTAAPSHLSPLMSLRAFRTLVAIARYRTFARAGEAIGLTQSAVSLQIKTLESEYNVQLFDRSRRQPVLTEAGNILLAQAEQVLALVDRIPDALSDEKKLVGRLRIGAIQTALSGPLPDALLALRAAHPGLRVHVSAGMSAELANRVAAGELDAAITTRPVRPHPAELTWTTLYEDRFWLLAPPDQAERDAGTLLGALPFIRFDAQAWAGRMIAAELRRIGVRVREEMVLDSAETIARMVARGLGAAIVALPDSTLARLPPVTRLPFGQPQMGRAVVLLEHQSRPAERFARALAAEVTASSMRISH</sequence>
<reference evidence="6 7" key="1">
    <citation type="submission" date="2018-06" db="EMBL/GenBank/DDBJ databases">
        <authorList>
            <consortium name="Pathogen Informatics"/>
            <person name="Doyle S."/>
        </authorList>
    </citation>
    <scope>NUCLEOTIDE SEQUENCE [LARGE SCALE GENOMIC DNA]</scope>
    <source>
        <strain evidence="6 7">NCTC10661</strain>
    </source>
</reference>
<dbReference type="Pfam" id="PF03466">
    <property type="entry name" value="LysR_substrate"/>
    <property type="match status" value="1"/>
</dbReference>
<name>A0AAE8T245_BURCE</name>
<comment type="caution">
    <text evidence="6">The sequence shown here is derived from an EMBL/GenBank/DDBJ whole genome shotgun (WGS) entry which is preliminary data.</text>
</comment>
<dbReference type="EMBL" id="UARD01000005">
    <property type="protein sequence ID" value="SPV16367.1"/>
    <property type="molecule type" value="Genomic_DNA"/>
</dbReference>
<dbReference type="GO" id="GO:0003677">
    <property type="term" value="F:DNA binding"/>
    <property type="evidence" value="ECO:0007669"/>
    <property type="project" value="UniProtKB-KW"/>
</dbReference>
<comment type="similarity">
    <text evidence="1">Belongs to the LysR transcriptional regulatory family.</text>
</comment>
<evidence type="ECO:0000259" key="5">
    <source>
        <dbReference type="PROSITE" id="PS50931"/>
    </source>
</evidence>
<protein>
    <submittedName>
        <fullName evidence="6">LysR family transcriptional regulator</fullName>
    </submittedName>
</protein>
<dbReference type="PROSITE" id="PS50931">
    <property type="entry name" value="HTH_LYSR"/>
    <property type="match status" value="1"/>
</dbReference>
<dbReference type="FunFam" id="1.10.10.10:FF:000001">
    <property type="entry name" value="LysR family transcriptional regulator"/>
    <property type="match status" value="1"/>
</dbReference>
<dbReference type="InterPro" id="IPR050950">
    <property type="entry name" value="HTH-type_LysR_regulators"/>
</dbReference>
<dbReference type="AlphaFoldDB" id="A0AAE8T245"/>
<gene>
    <name evidence="6" type="primary">oxyR_1</name>
    <name evidence="6" type="ORF">NCTC10661_01305</name>
</gene>
<dbReference type="Gene3D" id="3.40.190.10">
    <property type="entry name" value="Periplasmic binding protein-like II"/>
    <property type="match status" value="2"/>
</dbReference>
<evidence type="ECO:0000256" key="1">
    <source>
        <dbReference type="ARBA" id="ARBA00009437"/>
    </source>
</evidence>
<dbReference type="InterPro" id="IPR036390">
    <property type="entry name" value="WH_DNA-bd_sf"/>
</dbReference>
<evidence type="ECO:0000256" key="3">
    <source>
        <dbReference type="ARBA" id="ARBA00023125"/>
    </source>
</evidence>
<keyword evidence="2" id="KW-0805">Transcription regulation</keyword>
<dbReference type="SUPFAM" id="SSF46785">
    <property type="entry name" value="Winged helix' DNA-binding domain"/>
    <property type="match status" value="1"/>
</dbReference>
<dbReference type="PANTHER" id="PTHR30419">
    <property type="entry name" value="HTH-TYPE TRANSCRIPTIONAL REGULATOR YBHD"/>
    <property type="match status" value="1"/>
</dbReference>